<proteinExistence type="predicted"/>
<dbReference type="EMBL" id="JBEPMX010000015">
    <property type="protein sequence ID" value="MET3684318.1"/>
    <property type="molecule type" value="Genomic_DNA"/>
</dbReference>
<protein>
    <recommendedName>
        <fullName evidence="4">CNNM transmembrane domain-containing protein</fullName>
    </recommendedName>
</protein>
<keyword evidence="3" id="KW-1185">Reference proteome</keyword>
<feature type="transmembrane region" description="Helical" evidence="1">
    <location>
        <begin position="102"/>
        <end position="122"/>
    </location>
</feature>
<feature type="transmembrane region" description="Helical" evidence="1">
    <location>
        <begin position="39"/>
        <end position="66"/>
    </location>
</feature>
<name>A0ABV2KXK7_9BACI</name>
<evidence type="ECO:0000313" key="3">
    <source>
        <dbReference type="Proteomes" id="UP001549167"/>
    </source>
</evidence>
<sequence length="198" mass="20802">MIKILRDSIKFSIGIAVITFVLAAIFSLVSQGILGGVSWTVGFVIVVVIVLIGVSADMLGIAATAASEVPFHSMASERVYGAKNAIRIVRNADKFATFCNDVIGDIAGVISGTASTLVVIQLATAISNGDTNNIQFVIGIIFTSFVAALTVGGKALGKSFAVRMSTNLVLFAGKLTAFIEDTLHIRILPAKNNKDKNR</sequence>
<dbReference type="Proteomes" id="UP001549167">
    <property type="component" value="Unassembled WGS sequence"/>
</dbReference>
<keyword evidence="1" id="KW-0812">Transmembrane</keyword>
<feature type="transmembrane region" description="Helical" evidence="1">
    <location>
        <begin position="134"/>
        <end position="156"/>
    </location>
</feature>
<accession>A0ABV2KXK7</accession>
<comment type="caution">
    <text evidence="2">The sequence shown here is derived from an EMBL/GenBank/DDBJ whole genome shotgun (WGS) entry which is preliminary data.</text>
</comment>
<evidence type="ECO:0000313" key="2">
    <source>
        <dbReference type="EMBL" id="MET3684318.1"/>
    </source>
</evidence>
<reference evidence="2 3" key="1">
    <citation type="submission" date="2024-06" db="EMBL/GenBank/DDBJ databases">
        <title>Genomic Encyclopedia of Type Strains, Phase IV (KMG-IV): sequencing the most valuable type-strain genomes for metagenomic binning, comparative biology and taxonomic classification.</title>
        <authorList>
            <person name="Goeker M."/>
        </authorList>
    </citation>
    <scope>NUCLEOTIDE SEQUENCE [LARGE SCALE GENOMIC DNA]</scope>
    <source>
        <strain evidence="2 3">DSM 23520</strain>
    </source>
</reference>
<keyword evidence="1" id="KW-0472">Membrane</keyword>
<gene>
    <name evidence="2" type="ORF">ABID56_002444</name>
</gene>
<organism evidence="2 3">
    <name type="scientific">Alkalibacillus flavidus</name>
    <dbReference type="NCBI Taxonomy" id="546021"/>
    <lineage>
        <taxon>Bacteria</taxon>
        <taxon>Bacillati</taxon>
        <taxon>Bacillota</taxon>
        <taxon>Bacilli</taxon>
        <taxon>Bacillales</taxon>
        <taxon>Bacillaceae</taxon>
        <taxon>Alkalibacillus</taxon>
    </lineage>
</organism>
<evidence type="ECO:0000256" key="1">
    <source>
        <dbReference type="SAM" id="Phobius"/>
    </source>
</evidence>
<dbReference type="RefSeq" id="WP_354221555.1">
    <property type="nucleotide sequence ID" value="NZ_JBEPMX010000015.1"/>
</dbReference>
<evidence type="ECO:0008006" key="4">
    <source>
        <dbReference type="Google" id="ProtNLM"/>
    </source>
</evidence>
<feature type="transmembrane region" description="Helical" evidence="1">
    <location>
        <begin position="12"/>
        <end position="33"/>
    </location>
</feature>
<keyword evidence="1" id="KW-1133">Transmembrane helix</keyword>